<reference evidence="4" key="1">
    <citation type="submission" date="2016-05" db="EMBL/GenBank/DDBJ databases">
        <title>Comparative genomics of biotechnologically important yeasts.</title>
        <authorList>
            <consortium name="DOE Joint Genome Institute"/>
            <person name="Riley R."/>
            <person name="Haridas S."/>
            <person name="Wolfe K.H."/>
            <person name="Lopes M.R."/>
            <person name="Hittinger C.T."/>
            <person name="Goker M."/>
            <person name="Salamov A."/>
            <person name="Wisecaver J."/>
            <person name="Long T.M."/>
            <person name="Aerts A.L."/>
            <person name="Barry K."/>
            <person name="Choi C."/>
            <person name="Clum A."/>
            <person name="Coughlan A.Y."/>
            <person name="Deshpande S."/>
            <person name="Douglass A.P."/>
            <person name="Hanson S.J."/>
            <person name="Klenk H.-P."/>
            <person name="Labutti K."/>
            <person name="Lapidus A."/>
            <person name="Lindquist E."/>
            <person name="Lipzen A."/>
            <person name="Meier-Kolthoff J.P."/>
            <person name="Ohm R.A."/>
            <person name="Otillar R.P."/>
            <person name="Pangilinan J."/>
            <person name="Peng Y."/>
            <person name="Rokas A."/>
            <person name="Rosa C.A."/>
            <person name="Scheuner C."/>
            <person name="Sibirny A.A."/>
            <person name="Slot J.C."/>
            <person name="Stielow J.B."/>
            <person name="Sun H."/>
            <person name="Kurtzman C.P."/>
            <person name="Blackwell M."/>
            <person name="Grigoriev I.V."/>
            <person name="Jeffries T.W."/>
        </authorList>
    </citation>
    <scope>NUCLEOTIDE SEQUENCE [LARGE SCALE GENOMIC DNA]</scope>
    <source>
        <strain evidence="4">NRRL Y-2460</strain>
    </source>
</reference>
<gene>
    <name evidence="3" type="ORF">PACTADRAFT_1596</name>
</gene>
<feature type="region of interest" description="Disordered" evidence="1">
    <location>
        <begin position="65"/>
        <end position="89"/>
    </location>
</feature>
<evidence type="ECO:0000313" key="4">
    <source>
        <dbReference type="Proteomes" id="UP000094236"/>
    </source>
</evidence>
<keyword evidence="2" id="KW-0812">Transmembrane</keyword>
<evidence type="ECO:0000256" key="1">
    <source>
        <dbReference type="SAM" id="MobiDB-lite"/>
    </source>
</evidence>
<dbReference type="OrthoDB" id="4080273at2759"/>
<proteinExistence type="predicted"/>
<evidence type="ECO:0008006" key="5">
    <source>
        <dbReference type="Google" id="ProtNLM"/>
    </source>
</evidence>
<keyword evidence="4" id="KW-1185">Reference proteome</keyword>
<feature type="compositionally biased region" description="Basic and acidic residues" evidence="1">
    <location>
        <begin position="69"/>
        <end position="89"/>
    </location>
</feature>
<keyword evidence="2" id="KW-1133">Transmembrane helix</keyword>
<evidence type="ECO:0000313" key="3">
    <source>
        <dbReference type="EMBL" id="ODV97014.1"/>
    </source>
</evidence>
<evidence type="ECO:0000256" key="2">
    <source>
        <dbReference type="SAM" id="Phobius"/>
    </source>
</evidence>
<dbReference type="Proteomes" id="UP000094236">
    <property type="component" value="Unassembled WGS sequence"/>
</dbReference>
<dbReference type="EMBL" id="KV454012">
    <property type="protein sequence ID" value="ODV97014.1"/>
    <property type="molecule type" value="Genomic_DNA"/>
</dbReference>
<feature type="transmembrane region" description="Helical" evidence="2">
    <location>
        <begin position="6"/>
        <end position="26"/>
    </location>
</feature>
<accession>A0A1E4TZ53</accession>
<dbReference type="AlphaFoldDB" id="A0A1E4TZ53"/>
<name>A0A1E4TZ53_PACTA</name>
<sequence>MGLKRHQILTLGFVTCLGIYTGVKFFEPIVIEQLRKDGNLRSDIPIPNYDADGNLIIPKEIGDNLGEGSKWDQVRKQNEQDNSDGRNES</sequence>
<dbReference type="STRING" id="669874.A0A1E4TZ53"/>
<protein>
    <recommendedName>
        <fullName evidence="5">Ecm19p</fullName>
    </recommendedName>
</protein>
<keyword evidence="2" id="KW-0472">Membrane</keyword>
<organism evidence="3 4">
    <name type="scientific">Pachysolen tannophilus NRRL Y-2460</name>
    <dbReference type="NCBI Taxonomy" id="669874"/>
    <lineage>
        <taxon>Eukaryota</taxon>
        <taxon>Fungi</taxon>
        <taxon>Dikarya</taxon>
        <taxon>Ascomycota</taxon>
        <taxon>Saccharomycotina</taxon>
        <taxon>Pichiomycetes</taxon>
        <taxon>Pachysolenaceae</taxon>
        <taxon>Pachysolen</taxon>
    </lineage>
</organism>